<sequence length="107" mass="12691">MSRSQLKYVRHDSKHVVMTEHPDFIHPQVLADELTNKYGDQKVKISLRRNIYLVYIDIEVADKEFLNHKQDPESNVEKKDTNDIYYQKLEDTRLAEKVLKEARLSSC</sequence>
<evidence type="ECO:0000313" key="2">
    <source>
        <dbReference type="Proteomes" id="UP001497700"/>
    </source>
</evidence>
<dbReference type="Proteomes" id="UP001497700">
    <property type="component" value="Unassembled WGS sequence"/>
</dbReference>
<name>A0ACB9YIR4_9PEZI</name>
<evidence type="ECO:0000313" key="1">
    <source>
        <dbReference type="EMBL" id="KAI4859107.1"/>
    </source>
</evidence>
<gene>
    <name evidence="1" type="ORF">F4820DRAFT_440802</name>
</gene>
<protein>
    <submittedName>
        <fullName evidence="1">Uncharacterized protein</fullName>
    </submittedName>
</protein>
<accession>A0ACB9YIR4</accession>
<comment type="caution">
    <text evidence="1">The sequence shown here is derived from an EMBL/GenBank/DDBJ whole genome shotgun (WGS) entry which is preliminary data.</text>
</comment>
<organism evidence="1 2">
    <name type="scientific">Hypoxylon rubiginosum</name>
    <dbReference type="NCBI Taxonomy" id="110542"/>
    <lineage>
        <taxon>Eukaryota</taxon>
        <taxon>Fungi</taxon>
        <taxon>Dikarya</taxon>
        <taxon>Ascomycota</taxon>
        <taxon>Pezizomycotina</taxon>
        <taxon>Sordariomycetes</taxon>
        <taxon>Xylariomycetidae</taxon>
        <taxon>Xylariales</taxon>
        <taxon>Hypoxylaceae</taxon>
        <taxon>Hypoxylon</taxon>
    </lineage>
</organism>
<reference evidence="1 2" key="1">
    <citation type="journal article" date="2022" name="New Phytol.">
        <title>Ecological generalism drives hyperdiversity of secondary metabolite gene clusters in xylarialean endophytes.</title>
        <authorList>
            <person name="Franco M.E.E."/>
            <person name="Wisecaver J.H."/>
            <person name="Arnold A.E."/>
            <person name="Ju Y.M."/>
            <person name="Slot J.C."/>
            <person name="Ahrendt S."/>
            <person name="Moore L.P."/>
            <person name="Eastman K.E."/>
            <person name="Scott K."/>
            <person name="Konkel Z."/>
            <person name="Mondo S.J."/>
            <person name="Kuo A."/>
            <person name="Hayes R.D."/>
            <person name="Haridas S."/>
            <person name="Andreopoulos B."/>
            <person name="Riley R."/>
            <person name="LaButti K."/>
            <person name="Pangilinan J."/>
            <person name="Lipzen A."/>
            <person name="Amirebrahimi M."/>
            <person name="Yan J."/>
            <person name="Adam C."/>
            <person name="Keymanesh K."/>
            <person name="Ng V."/>
            <person name="Louie K."/>
            <person name="Northen T."/>
            <person name="Drula E."/>
            <person name="Henrissat B."/>
            <person name="Hsieh H.M."/>
            <person name="Youens-Clark K."/>
            <person name="Lutzoni F."/>
            <person name="Miadlikowska J."/>
            <person name="Eastwood D.C."/>
            <person name="Hamelin R.C."/>
            <person name="Grigoriev I.V."/>
            <person name="U'Ren J.M."/>
        </authorList>
    </citation>
    <scope>NUCLEOTIDE SEQUENCE [LARGE SCALE GENOMIC DNA]</scope>
    <source>
        <strain evidence="1 2">CBS 119005</strain>
    </source>
</reference>
<dbReference type="EMBL" id="MU393657">
    <property type="protein sequence ID" value="KAI4859107.1"/>
    <property type="molecule type" value="Genomic_DNA"/>
</dbReference>
<proteinExistence type="predicted"/>
<keyword evidence="2" id="KW-1185">Reference proteome</keyword>